<dbReference type="PANTHER" id="PTHR48103:SF2">
    <property type="entry name" value="MIDASIN"/>
    <property type="match status" value="1"/>
</dbReference>
<keyword evidence="14" id="KW-1185">Reference proteome</keyword>
<evidence type="ECO:0000256" key="11">
    <source>
        <dbReference type="SAM" id="MobiDB-lite"/>
    </source>
</evidence>
<feature type="compositionally biased region" description="Acidic residues" evidence="11">
    <location>
        <begin position="4268"/>
        <end position="4327"/>
    </location>
</feature>
<dbReference type="OrthoDB" id="5186at2759"/>
<evidence type="ECO:0000256" key="9">
    <source>
        <dbReference type="ARBA" id="ARBA00023242"/>
    </source>
</evidence>
<organism evidence="13 14">
    <name type="scientific">Trichoderma arundinaceum</name>
    <dbReference type="NCBI Taxonomy" id="490622"/>
    <lineage>
        <taxon>Eukaryota</taxon>
        <taxon>Fungi</taxon>
        <taxon>Dikarya</taxon>
        <taxon>Ascomycota</taxon>
        <taxon>Pezizomycotina</taxon>
        <taxon>Sordariomycetes</taxon>
        <taxon>Hypocreomycetidae</taxon>
        <taxon>Hypocreales</taxon>
        <taxon>Hypocreaceae</taxon>
        <taxon>Trichoderma</taxon>
    </lineage>
</organism>
<feature type="region of interest" description="Disordered" evidence="11">
    <location>
        <begin position="4068"/>
        <end position="4634"/>
    </location>
</feature>
<evidence type="ECO:0000313" key="14">
    <source>
        <dbReference type="Proteomes" id="UP000266272"/>
    </source>
</evidence>
<proteinExistence type="inferred from homology"/>
<dbReference type="GO" id="GO:0005524">
    <property type="term" value="F:ATP binding"/>
    <property type="evidence" value="ECO:0007669"/>
    <property type="project" value="UniProtKB-KW"/>
</dbReference>
<dbReference type="PANTHER" id="PTHR48103">
    <property type="entry name" value="MIDASIN-RELATED"/>
    <property type="match status" value="1"/>
</dbReference>
<evidence type="ECO:0000256" key="1">
    <source>
        <dbReference type="ARBA" id="ARBA00004604"/>
    </source>
</evidence>
<keyword evidence="9 10" id="KW-0539">Nucleus</keyword>
<dbReference type="FunFam" id="3.40.50.300:FF:001368">
    <property type="entry name" value="Midasin"/>
    <property type="match status" value="1"/>
</dbReference>
<name>A0A395NVA2_TRIAR</name>
<dbReference type="SMART" id="SM00382">
    <property type="entry name" value="AAA"/>
    <property type="match status" value="6"/>
</dbReference>
<feature type="compositionally biased region" description="Basic and acidic residues" evidence="11">
    <location>
        <begin position="4451"/>
        <end position="4519"/>
    </location>
</feature>
<feature type="compositionally biased region" description="Basic and acidic residues" evidence="11">
    <location>
        <begin position="3650"/>
        <end position="3666"/>
    </location>
</feature>
<keyword evidence="5" id="KW-0597">Phosphoprotein</keyword>
<dbReference type="FunFam" id="3.40.50.300:FF:000712">
    <property type="entry name" value="Midasin"/>
    <property type="match status" value="1"/>
</dbReference>
<dbReference type="Proteomes" id="UP000266272">
    <property type="component" value="Unassembled WGS sequence"/>
</dbReference>
<dbReference type="InterPro" id="IPR040848">
    <property type="entry name" value="AAA_lid_7"/>
</dbReference>
<comment type="caution">
    <text evidence="13">The sequence shown here is derived from an EMBL/GenBank/DDBJ whole genome shotgun (WGS) entry which is preliminary data.</text>
</comment>
<dbReference type="GO" id="GO:0005654">
    <property type="term" value="C:nucleoplasm"/>
    <property type="evidence" value="ECO:0007669"/>
    <property type="project" value="UniProtKB-SubCell"/>
</dbReference>
<dbReference type="GO" id="GO:0016887">
    <property type="term" value="F:ATP hydrolysis activity"/>
    <property type="evidence" value="ECO:0007669"/>
    <property type="project" value="InterPro"/>
</dbReference>
<evidence type="ECO:0000256" key="2">
    <source>
        <dbReference type="ARBA" id="ARBA00004642"/>
    </source>
</evidence>
<dbReference type="PROSITE" id="PS50234">
    <property type="entry name" value="VWFA"/>
    <property type="match status" value="1"/>
</dbReference>
<feature type="compositionally biased region" description="Basic and acidic residues" evidence="11">
    <location>
        <begin position="4071"/>
        <end position="4083"/>
    </location>
</feature>
<dbReference type="InterPro" id="IPR027417">
    <property type="entry name" value="P-loop_NTPase"/>
</dbReference>
<dbReference type="EMBL" id="PXOA01000128">
    <property type="protein sequence ID" value="RFU79975.1"/>
    <property type="molecule type" value="Genomic_DNA"/>
</dbReference>
<evidence type="ECO:0000256" key="4">
    <source>
        <dbReference type="ARBA" id="ARBA00017143"/>
    </source>
</evidence>
<feature type="compositionally biased region" description="Basic and acidic residues" evidence="11">
    <location>
        <begin position="4182"/>
        <end position="4210"/>
    </location>
</feature>
<dbReference type="Pfam" id="PF21108">
    <property type="entry name" value="MDN1_4th"/>
    <property type="match status" value="1"/>
</dbReference>
<dbReference type="GO" id="GO:0000027">
    <property type="term" value="P:ribosomal large subunit assembly"/>
    <property type="evidence" value="ECO:0007669"/>
    <property type="project" value="InterPro"/>
</dbReference>
<reference evidence="13 14" key="1">
    <citation type="journal article" date="2018" name="PLoS Pathog.">
        <title>Evolution of structural diversity of trichothecenes, a family of toxins produced by plant pathogenic and entomopathogenic fungi.</title>
        <authorList>
            <person name="Proctor R.H."/>
            <person name="McCormick S.P."/>
            <person name="Kim H.S."/>
            <person name="Cardoza R.E."/>
            <person name="Stanley A.M."/>
            <person name="Lindo L."/>
            <person name="Kelly A."/>
            <person name="Brown D.W."/>
            <person name="Lee T."/>
            <person name="Vaughan M.M."/>
            <person name="Alexander N.J."/>
            <person name="Busman M."/>
            <person name="Gutierrez S."/>
        </authorList>
    </citation>
    <scope>NUCLEOTIDE SEQUENCE [LARGE SCALE GENOMIC DNA]</scope>
    <source>
        <strain evidence="13 14">IBT 40837</strain>
    </source>
</reference>
<dbReference type="Pfam" id="PF07728">
    <property type="entry name" value="AAA_5"/>
    <property type="match status" value="8"/>
</dbReference>
<comment type="subcellular location">
    <subcellularLocation>
        <location evidence="1">Nucleus</location>
        <location evidence="1">Nucleolus</location>
    </subcellularLocation>
    <subcellularLocation>
        <location evidence="2">Nucleus</location>
        <location evidence="2">Nucleoplasm</location>
    </subcellularLocation>
</comment>
<keyword evidence="7 10" id="KW-0067">ATP-binding</keyword>
<evidence type="ECO:0000256" key="3">
    <source>
        <dbReference type="ARBA" id="ARBA00007188"/>
    </source>
</evidence>
<feature type="domain" description="VWFA" evidence="12">
    <location>
        <begin position="4730"/>
        <end position="4931"/>
    </location>
</feature>
<dbReference type="PIRSF" id="PIRSF010340">
    <property type="entry name" value="Midasin"/>
    <property type="match status" value="1"/>
</dbReference>
<evidence type="ECO:0000256" key="6">
    <source>
        <dbReference type="ARBA" id="ARBA00022741"/>
    </source>
</evidence>
<evidence type="ECO:0000256" key="5">
    <source>
        <dbReference type="ARBA" id="ARBA00022553"/>
    </source>
</evidence>
<evidence type="ECO:0000256" key="8">
    <source>
        <dbReference type="ARBA" id="ARBA00023186"/>
    </source>
</evidence>
<dbReference type="InterPro" id="IPR048617">
    <property type="entry name" value="MDN1_AAA_lid_4"/>
</dbReference>
<dbReference type="InterPro" id="IPR036465">
    <property type="entry name" value="vWFA_dom_sf"/>
</dbReference>
<feature type="compositionally biased region" description="Acidic residues" evidence="11">
    <location>
        <begin position="4146"/>
        <end position="4178"/>
    </location>
</feature>
<evidence type="ECO:0000256" key="7">
    <source>
        <dbReference type="ARBA" id="ARBA00022840"/>
    </source>
</evidence>
<dbReference type="CDD" id="cd00009">
    <property type="entry name" value="AAA"/>
    <property type="match status" value="2"/>
</dbReference>
<dbReference type="InterPro" id="IPR003593">
    <property type="entry name" value="AAA+_ATPase"/>
</dbReference>
<dbReference type="GO" id="GO:0030687">
    <property type="term" value="C:preribosome, large subunit precursor"/>
    <property type="evidence" value="ECO:0007669"/>
    <property type="project" value="TreeGrafter"/>
</dbReference>
<keyword evidence="6 10" id="KW-0547">Nucleotide-binding</keyword>
<feature type="compositionally biased region" description="Acidic residues" evidence="11">
    <location>
        <begin position="4123"/>
        <end position="4139"/>
    </location>
</feature>
<comment type="function">
    <text evidence="10">Nuclear chaperone required for maturation and nuclear export of pre-60S ribosome subunits.</text>
</comment>
<feature type="compositionally biased region" description="Acidic residues" evidence="11">
    <location>
        <begin position="4335"/>
        <end position="4368"/>
    </location>
</feature>
<feature type="compositionally biased region" description="Acidic residues" evidence="11">
    <location>
        <begin position="4239"/>
        <end position="4255"/>
    </location>
</feature>
<protein>
    <recommendedName>
        <fullName evidence="4 10">Midasin</fullName>
    </recommendedName>
</protein>
<dbReference type="GO" id="GO:0000055">
    <property type="term" value="P:ribosomal large subunit export from nucleus"/>
    <property type="evidence" value="ECO:0007669"/>
    <property type="project" value="TreeGrafter"/>
</dbReference>
<dbReference type="FunFam" id="3.40.50.300:FF:000582">
    <property type="entry name" value="Midasin"/>
    <property type="match status" value="1"/>
</dbReference>
<keyword evidence="8 10" id="KW-0143">Chaperone</keyword>
<dbReference type="InterPro" id="IPR012099">
    <property type="entry name" value="Midasin"/>
</dbReference>
<dbReference type="SUPFAM" id="SSF52540">
    <property type="entry name" value="P-loop containing nucleoside triphosphate hydrolases"/>
    <property type="match status" value="6"/>
</dbReference>
<evidence type="ECO:0000313" key="13">
    <source>
        <dbReference type="EMBL" id="RFU79975.1"/>
    </source>
</evidence>
<accession>A0A395NVA2</accession>
<gene>
    <name evidence="13" type="ORF">TARUN_2197</name>
</gene>
<comment type="similarity">
    <text evidence="3 10">Belongs to the midasin family.</text>
</comment>
<dbReference type="Gene3D" id="3.40.50.410">
    <property type="entry name" value="von Willebrand factor, type A domain"/>
    <property type="match status" value="1"/>
</dbReference>
<dbReference type="STRING" id="490622.A0A395NVA2"/>
<feature type="region of interest" description="Disordered" evidence="11">
    <location>
        <begin position="3650"/>
        <end position="3669"/>
    </location>
</feature>
<dbReference type="Gene3D" id="3.40.50.300">
    <property type="entry name" value="P-loop containing nucleotide triphosphate hydrolases"/>
    <property type="match status" value="6"/>
</dbReference>
<evidence type="ECO:0000256" key="10">
    <source>
        <dbReference type="PIRNR" id="PIRNR010340"/>
    </source>
</evidence>
<feature type="compositionally biased region" description="Acidic residues" evidence="11">
    <location>
        <begin position="4560"/>
        <end position="4584"/>
    </location>
</feature>
<dbReference type="SUPFAM" id="SSF53300">
    <property type="entry name" value="vWA-like"/>
    <property type="match status" value="1"/>
</dbReference>
<dbReference type="Pfam" id="PF17867">
    <property type="entry name" value="AAA_lid_7"/>
    <property type="match status" value="3"/>
</dbReference>
<feature type="compositionally biased region" description="Polar residues" evidence="11">
    <location>
        <begin position="4402"/>
        <end position="4412"/>
    </location>
</feature>
<feature type="compositionally biased region" description="Polar residues" evidence="11">
    <location>
        <begin position="4439"/>
        <end position="4450"/>
    </location>
</feature>
<dbReference type="InterPro" id="IPR041190">
    <property type="entry name" value="Midasin_AAA_lid_5"/>
</dbReference>
<dbReference type="Pfam" id="PF17865">
    <property type="entry name" value="AAA_lid_5"/>
    <property type="match status" value="1"/>
</dbReference>
<dbReference type="InterPro" id="IPR011704">
    <property type="entry name" value="ATPase_dyneun-rel_AAA"/>
</dbReference>
<dbReference type="GO" id="GO:0005730">
    <property type="term" value="C:nucleolus"/>
    <property type="evidence" value="ECO:0007669"/>
    <property type="project" value="UniProtKB-SubCell"/>
</dbReference>
<dbReference type="InterPro" id="IPR002035">
    <property type="entry name" value="VWF_A"/>
</dbReference>
<dbReference type="FunFam" id="3.40.50.300:FF:000142">
    <property type="entry name" value="Midasin"/>
    <property type="match status" value="1"/>
</dbReference>
<feature type="compositionally biased region" description="Basic and acidic residues" evidence="11">
    <location>
        <begin position="4369"/>
        <end position="4394"/>
    </location>
</feature>
<feature type="compositionally biased region" description="Acidic residues" evidence="11">
    <location>
        <begin position="4611"/>
        <end position="4631"/>
    </location>
</feature>
<evidence type="ECO:0000259" key="12">
    <source>
        <dbReference type="PROSITE" id="PS50234"/>
    </source>
</evidence>
<sequence>MAMIDVSRQRRSLLRDAAALDHLPSELLEIIKHQSSTKLLHAVSEAALTPSLTERIFVHFEDVFSDICARWILNAGNGPRRLLIASAIARILPFAPYLSTFLRCPGKAGDEAAQGPSLHLVLPALDGVSLGLDADALLQALLTYWRLFSFDLRTFSSLIPPEYLQSLFAHESRAVRYLAIRIFCQLFHASDYKLESLIETHVGNANAITADFDGASVDYGFLSLHEHARAKRIIALRQQVKRYDEDSEDDSTPLLQSLTQHAVSYGKIVLPRSSIPTGGPSDLVMTATTTNNLERLAAMIRNPEPILLHGLPGVGKTALVHEIAKQLGMYSSMVTLHLNEQTDAKMLIGLYSTDSKPGSFSWRPGVLTTAIKEGRWVLVEDLDRAPTEVLSTFLPLIERNELLIPSRGERIKAANSFRLFATVRTSRGMNGRENLPSIVGMRFWQSLYTEPMVQPELEEVVLQTHPILRKFLPGIIAVYSRLAHVSSGPRALPRGRALLDRQMNLRDLLKWCRRLQECLLAAGSTTGDEPITETTRDWMFMEAVDCFVGSCPDDELGKQLTYAIAEEMHLSKERADHYLTANIPPLEENDVQFSIGRVQLRKKKTVNRLQKSKRPFASTSHAKKLLEQIAVAVKLNEPVLLVGETGIGKTTVVQQLAESLGHKLIAVNLSQQSEVGDLLGGFKPVNVRSLAVPLKEEFEDLFAATGISASKNQKYLEQVGKCFAKGQWSRLSKLWREAPKMFLKIVSELERAHSEKAEERNGDAQPIKRRKTQSKLQTLLVLKPRWDQFARTLEQFDIQISGGSSSFAFSFVEGNLVKAVRNGDWVLLDEINLASPDTLESITDLLTGPNEKPSLLLSETGEIEKIVAHPNFRIFGAMNPATDIGKRDLPIGIRSRFTELYVKSPDKDLKDLLTIIKTYLGNGSNKNDQAGDDIARLYLNTKRMAEEKRLVDGANEVPHFSLRTLTRVLSYVNTIAPFYGLRRAMYEGFSMGFLTLLDRNSEKMLLPLIYHHLLDKHGNPQSLLSQPPKHPGDGRKYVRFQNQSRDRQYWLFQGEQTPIERDDYIITPYVERNLLNLVRATSTRRFPILIQGPTSAGKTSMIEYLANFTGNRFVRINNHEHTDLQEYLGTYVSGADGKLRFQEGLLVQAMRQGHWIVLDELNLAPTDVLEALNRLLDDNRELLIPETQEVVKPHENFILFATQNPPGLYGGRKVLSRAFRNRFLELHFDDIPEDELEYILQQRSRNTSPSDCRRIVNVYKELSRLRQTSRLFEQKDSFATLRDLFRWALRSADTREEIAAHGFMLLAERVRNEDERTAVKEVIEKVFKVGLNPQDLYSAELAPELKHLTDRSNAQGVVWTHAIRRLYVLVSRALQNNEPVLLVGETGCGKTTVVQLLAEVLGRQLHIVNAHQNTETGDIIGSQRPIRNRGAILEALDVDMTEILRQCDIDTSGSAADRLERYKSLDRAFLDGIPEQTKERIASNETRSMALFEWSDGALVEAMQGGHFFLLDEISLADDSVLERLNSVLEPQRTLLLAEKGVDNSFVVGADGYQFFATMNPGGDFGKKELSPALRNRFTEIWVPPLSDSDDIYDITRAKLADAAKSYAEAVVQFAAWFGNTFRPMATAPFSVREVLAWVQFINASADEDVVISIVHGAAAIFIDSLGANPSAILATDINAIHRQRVDCLTKLGQLLGRDVSATYQTQPELTVSDSHLTIGGFSAPRTAEASTPSAFAFHAPTTRLNAMRVIRAMQTQKPILLEGSPGVGKTSLVVALSQACGRPLTRINLSDQTDLMDLFGTDVPVEGEEAGNFAWRDAPFLQAMQKGEWVLLDEMNLASQSVLEGLNACLDHRGEVYISELDQVFKRHPNFRLFAAQNPHHQGGGRKGLPASFVNRFVVVYADVFKNDDLKLIASHSFPQLSAEVVSLLIQFVSQIEHHLLVEKSFGAQGSPWEFNLRDVLRWLNLLSSSDPLLKSRHVEDFLDIVIRQRFRTEPDRAEVDRIFRRVISWQPRARHFYHDLGAQFGQVGLALLDRNLNSQPERLPSIDIVPRLPELESIMLCVKQNIPCILSSPSGYGKSVLLKYVAALAGKPLVVFPMNADIDTMDLVGGFEQADPLREINATLRNLRDFLQNSVMSVVPAQAPSEVLQLLHQLDNYNGDSDSIITIRNSIETLLHQIAAGSEVFVSLSRALEILHSPLVLSNPRFEWLDGVIVKALETGQWLVLDNANMCNASVLDRLNSLLEPNGFLSINEHCGPEGEPRIVRPHPEFRIFLTMDPRHGELSRAMRNRAIEIHIYTPPPTMDACLARMSHVESSLQRYLKSTEYSESLLSDEIDVEASQVSLENLSIQDITLLPRFMSSITTEHASYMNLVQELLNLLQSPLGSRLQQAVKELYSKLAGVTSDALANAQPLHPLNNMTVGNLLPSVDEARWNASRLDTYRHLYQIQNILNAQQTQARSAKLVSLNRLQRSLISDRVAAVSKDSTVKLSVFVSSVLNALTEFFGLEMLSHDTWEGSQFIRAIRCYIDRTVALATRSDFDEATFQAHLAQGTALLGKQILAARSDSNRQLASYILGRLEDDFDGGFKLSTGLSMESLWNLMRPIPIPDKSVLDRSLELDRLGVRFDNLRWKTGASVIDLSKAQQTLEQAYRIIRDGVLTTDGLVRDLITGIESLESRIADEEAELLPFLAKEFESLRQFDMLRSISPNMTLDSGIRDLSILSNVPTKAKLSLVSATKEAALLQSVDCLVQQDQFPWNGLFAPTLWFKLQAMGGVSLGSLALLDMELPAMGQHIASLSAEVATDPLPKFNDVLQQLIFEVFGAHAVGLKDAAIQAYLNAEEQVRVNRENTGLQGTDLFDAFLKSIEPPHLQKIAEQHLIPALVSLLAKENDKQQTYLSALAWTHFSVGVLKLYVPDRVFDPQLRPKIEREFFEELQNGLSDKISSLIAFESMFTGQKTNERIELLSQELSGMGPLPEEVQPVFRPEQSELSRLHAEFSNILKAITSPALRAALESSTNANSGDREGLALVKENVKRLHDRLTARFEAYQDMTRPAANLLQCLLVGLSLYDAAAASSLPQPTTQLLDMTPFFGGSTWDVSMKVSFEKTFEFLSLIRVAANVEGSECFQPGVREAIFECIHAFYDDWSKRLEADRKAEETKSSLYQFRGSLEDEEEIDEQEFNELFPTYDGEKENGRPGNQKDLVRNMSLKVAEAHRKIFLDREDAQISIQNLIKDMGNRVANETKDQRYLDRDLNNKMLSSAMLLLDEKISGLQTSEKEKSYSFYTSPNLPEARQLVILIGKIKARFRELQLVDEIGHMQPLADVILSCNNVLELVHEDPLAKILPKVEQLHAHVYEWQFGGWASKIYAVLSLYNALTDTIVRWRRLELSTWANLFEMEQAKCQEDAYSWWFIAYQVVIAVPLSMVESPAELQEYAVSLIQSLETYFLTSIIGQFATRLSLLKQLQSHLQLLVKDYPNLTVIYHALTNFVFYFARYEKSADAAIQKGRASLDKKMKDVLLMASWKDTNINALRDSAKRSHQKLFRIVRKFRRILSAEMRSVIEQGLPEEVLSQQTALVNQATAVEVPKAAIESLNEALPGWLDKRKRLGHVTKTVSVMQRIAASPEMTSSVPQSLDAYLSSLEESMAELKKETPSTLTDENKEQVKHMKTRKRKLFADTLRDLRGMGLRYNLGQDKLSEQESLSVVLASVTPLEFSDSGILSEAEYYFHKILDLAPKARNTAREHSEELTGSEVARSIGFVEGFIHFALSQRSSLASAMSAFRSLQKTIFQFQDLGKFQKLGGLSRNNRSTDISRLLPWTVHGLRFALHLLGVHAKLGKLDHSALTQKLQSWMNTIEEHSKRLNELGRLPELLTSAVHTQLEEDVTRDLDGLQSAIAEALQINPNVGFILQQLRAWSHTTGEPLEARGYTMDLLGFAESVSTLCDTVLVAVENAKKAGAEIPRKEDEAAWLKKHNDAFLSMVNQLHMKNVEATLEQCVRALQKIDLAQPLVSMAAMSAITVASPILDQFASLCQQSITTGLNIHRATVKMAYGMTKAFTQIASQGFCTPQEKSDEKSGAEGKLESGTGLGDGEGAEDISKDIKDDEDLSELAQEANKEKTGEMEDEKDAVDMADEELEGDMNSVDGAEDEEDKSQNGDEDEEEKNDMDEEAGDVDDLDPTAVDEKMWDGDDEKAEKDQEGDKAKGQKQEDEQMVTEGEGKTDEAEKEQEQDEDQKPDADEADEPEADEAGAEEEDVQAKEELNRQDQTAEENDALELPEDIDMNLDENDAAGSDNEDDLDLMSDIEEDKEQEEQPNDAQAVDDEEMDEAAKQQVEEETAAEDEVSEAEEIEENVGVDEIQEEVEPEQEEEKKEDQEEESHTEQAPKQEEAKADNDNAAPSDVKSSGIDQNADSMDVDDEFQAKAAQQDEGDMGEGAADQDTSAGNKGATSRSKETSDKPEDGDTQEEARSDPFKKLGDALERWHRQQLDIRDANPEEDEKQHGQEPEEQGRREFQHLQDDDAAEDTQALGTADKEEAQPLDESMAIDEDKQDPTSRVMDGDEDEKADDEELDKMDLSEPAEEDKEAGTNDVDDSRTGVKTRQGAYNKESTPDDDEDEDQKVKNEEEEEDVQDASAQLSTTHLWDEQRPLRDFFECLEQWTELQTKSHSLSLSLTSQLRLILTPSQSTKLSGSFRTGKRLNIKRIIPYIASSYKRDKIWMRRSIPTKRTYQIMLCVDDSKSMGESSSGALAMESLVMVSRSLTMLEAGQVGVLGFGADVFTAHQLTDPFASDAGAKVLQRFTFGQDRTDIALLIRQTIDTFRMARQRSSGGSDLWQLALILSDGLTPSSAHESIRRLLREAMEERIMIVFIIMDDTGKKKGDSVLELKEAKFVSEGGESRVVIERYLDTFPFQYYLIVHNLEELPSALAGLLRTWFAEVAS</sequence>